<dbReference type="GO" id="GO:0003677">
    <property type="term" value="F:DNA binding"/>
    <property type="evidence" value="ECO:0007669"/>
    <property type="project" value="InterPro"/>
</dbReference>
<protein>
    <recommendedName>
        <fullName evidence="5">Heat-inducible transcription repressor HrcA</fullName>
    </recommendedName>
</protein>
<dbReference type="AlphaFoldDB" id="D4XW68"/>
<evidence type="ECO:0000313" key="7">
    <source>
        <dbReference type="EMBL" id="EFF41419.1"/>
    </source>
</evidence>
<dbReference type="HAMAP" id="MF_00081">
    <property type="entry name" value="HrcA"/>
    <property type="match status" value="1"/>
</dbReference>
<sequence length="355" mass="40590">MQKIKESLEKILKLTTEIYIEEMEPVSSSHLLNKHNLDCSSAKIRYLMNELETKGFLEKAHISSGRIPSVKGLQYYSEYLALSQQEIFTKKLKKVFAKRKLDITDTLEQAAELISDVTGLTLITSRDDSNELLKSIQLVPISNYSASIILILSNGSVFSKILNIKNYHYKLEDIRIAIRLFKEKLVNTKITELSQRAELLKPLLAKSVSNYEELLENFSSQVFNFAFKKQNKVYGKNNIILSEGINRQDLNRMLDLIENHSIWEIIEGKTPEDQNLKISIDKSGSIMSKRLPFDGSIQEISVVTSTVSDFAKMRSAILFLEDLVTKKNGNVNHEISDEDFQGFFSVNINDEDDEY</sequence>
<evidence type="ECO:0000313" key="8">
    <source>
        <dbReference type="Proteomes" id="UP000004757"/>
    </source>
</evidence>
<keyword evidence="1 5" id="KW-0678">Repressor</keyword>
<dbReference type="Pfam" id="PF01628">
    <property type="entry name" value="HrcA"/>
    <property type="match status" value="1"/>
</dbReference>
<dbReference type="RefSeq" id="WP_005683636.1">
    <property type="nucleotide sequence ID" value="NZ_ADNC01000022.1"/>
</dbReference>
<evidence type="ECO:0000256" key="2">
    <source>
        <dbReference type="ARBA" id="ARBA00023015"/>
    </source>
</evidence>
<evidence type="ECO:0000256" key="1">
    <source>
        <dbReference type="ARBA" id="ARBA00022491"/>
    </source>
</evidence>
<organism evidence="7 8">
    <name type="scientific">Mycoplasmopsis alligatoris A21JP2</name>
    <dbReference type="NCBI Taxonomy" id="747682"/>
    <lineage>
        <taxon>Bacteria</taxon>
        <taxon>Bacillati</taxon>
        <taxon>Mycoplasmatota</taxon>
        <taxon>Mycoplasmoidales</taxon>
        <taxon>Metamycoplasmataceae</taxon>
        <taxon>Mycoplasmopsis</taxon>
    </lineage>
</organism>
<proteinExistence type="inferred from homology"/>
<dbReference type="InterPro" id="IPR036390">
    <property type="entry name" value="WH_DNA-bd_sf"/>
</dbReference>
<reference evidence="7 8" key="1">
    <citation type="submission" date="2010-03" db="EMBL/GenBank/DDBJ databases">
        <authorList>
            <person name="Glass J.I."/>
            <person name="Benders G.A."/>
            <person name="Durkin A.S."/>
            <person name="Farmerie W.G."/>
            <person name="Hlavinka K."/>
            <person name="Hostetler J."/>
            <person name="Jackson J."/>
            <person name="May M.A."/>
            <person name="Miller R.H."/>
            <person name="Paralanov V."/>
            <person name="Radune D."/>
            <person name="Szczypinski B."/>
            <person name="Brown D.R."/>
        </authorList>
    </citation>
    <scope>NUCLEOTIDE SEQUENCE [LARGE SCALE GENOMIC DNA]</scope>
    <source>
        <strain evidence="7 8">A21JP2</strain>
    </source>
</reference>
<dbReference type="SUPFAM" id="SSF55781">
    <property type="entry name" value="GAF domain-like"/>
    <property type="match status" value="1"/>
</dbReference>
<dbReference type="InterPro" id="IPR036388">
    <property type="entry name" value="WH-like_DNA-bd_sf"/>
</dbReference>
<keyword evidence="8" id="KW-1185">Reference proteome</keyword>
<dbReference type="eggNOG" id="COG1420">
    <property type="taxonomic scope" value="Bacteria"/>
</dbReference>
<keyword evidence="2 5" id="KW-0805">Transcription regulation</keyword>
<feature type="domain" description="Heat-inducible transcription repressor HrcA C-terminal" evidence="6">
    <location>
        <begin position="105"/>
        <end position="308"/>
    </location>
</feature>
<accession>D4XW68</accession>
<dbReference type="PANTHER" id="PTHR34824:SF1">
    <property type="entry name" value="HEAT-INDUCIBLE TRANSCRIPTION REPRESSOR HRCA"/>
    <property type="match status" value="1"/>
</dbReference>
<dbReference type="InterPro" id="IPR002571">
    <property type="entry name" value="HrcA"/>
</dbReference>
<comment type="function">
    <text evidence="5">Negative regulator of class I heat shock genes (grpE-dnaK-dnaJ and groELS operons). Prevents heat-shock induction of these operons.</text>
</comment>
<evidence type="ECO:0000256" key="5">
    <source>
        <dbReference type="HAMAP-Rule" id="MF_00081"/>
    </source>
</evidence>
<comment type="similarity">
    <text evidence="5">Belongs to the HrcA family.</text>
</comment>
<keyword evidence="3 5" id="KW-0346">Stress response</keyword>
<evidence type="ECO:0000256" key="4">
    <source>
        <dbReference type="ARBA" id="ARBA00023163"/>
    </source>
</evidence>
<dbReference type="PANTHER" id="PTHR34824">
    <property type="entry name" value="HEAT-INDUCIBLE TRANSCRIPTION REPRESSOR HRCA"/>
    <property type="match status" value="1"/>
</dbReference>
<dbReference type="InterPro" id="IPR021153">
    <property type="entry name" value="HrcA_C"/>
</dbReference>
<evidence type="ECO:0000256" key="3">
    <source>
        <dbReference type="ARBA" id="ARBA00023016"/>
    </source>
</evidence>
<dbReference type="OrthoDB" id="9783139at2"/>
<dbReference type="Proteomes" id="UP000004757">
    <property type="component" value="Unassembled WGS sequence"/>
</dbReference>
<keyword evidence="4 5" id="KW-0804">Transcription</keyword>
<dbReference type="SUPFAM" id="SSF46785">
    <property type="entry name" value="Winged helix' DNA-binding domain"/>
    <property type="match status" value="1"/>
</dbReference>
<gene>
    <name evidence="5 7" type="primary">hrcA</name>
    <name evidence="7" type="ORF">MALL_0709</name>
</gene>
<dbReference type="EMBL" id="ADNC01000022">
    <property type="protein sequence ID" value="EFF41419.1"/>
    <property type="molecule type" value="Genomic_DNA"/>
</dbReference>
<dbReference type="PIRSF" id="PIRSF005485">
    <property type="entry name" value="HrcA"/>
    <property type="match status" value="1"/>
</dbReference>
<evidence type="ECO:0000259" key="6">
    <source>
        <dbReference type="Pfam" id="PF01628"/>
    </source>
</evidence>
<dbReference type="GO" id="GO:0045892">
    <property type="term" value="P:negative regulation of DNA-templated transcription"/>
    <property type="evidence" value="ECO:0007669"/>
    <property type="project" value="UniProtKB-UniRule"/>
</dbReference>
<comment type="caution">
    <text evidence="7">The sequence shown here is derived from an EMBL/GenBank/DDBJ whole genome shotgun (WGS) entry which is preliminary data.</text>
</comment>
<dbReference type="STRING" id="747682.MALL_0709"/>
<name>D4XW68_9BACT</name>
<dbReference type="Gene3D" id="1.10.10.10">
    <property type="entry name" value="Winged helix-like DNA-binding domain superfamily/Winged helix DNA-binding domain"/>
    <property type="match status" value="1"/>
</dbReference>